<name>A0A0G1EV91_9BACT</name>
<accession>A0A0G1EV91</accession>
<evidence type="ECO:0000256" key="3">
    <source>
        <dbReference type="ARBA" id="ARBA00022960"/>
    </source>
</evidence>
<keyword evidence="3" id="KW-0133">Cell shape</keyword>
<keyword evidence="6" id="KW-0961">Cell wall biogenesis/degradation</keyword>
<comment type="caution">
    <text evidence="7">The sequence shown here is derived from an EMBL/GenBank/DDBJ whole genome shotgun (WGS) entry which is preliminary data.</text>
</comment>
<gene>
    <name evidence="7" type="ORF">UV61_C0006G0152</name>
</gene>
<dbReference type="GO" id="GO:0008360">
    <property type="term" value="P:regulation of cell shape"/>
    <property type="evidence" value="ECO:0007669"/>
    <property type="project" value="UniProtKB-KW"/>
</dbReference>
<dbReference type="InterPro" id="IPR003447">
    <property type="entry name" value="FEMABX"/>
</dbReference>
<evidence type="ECO:0000313" key="7">
    <source>
        <dbReference type="EMBL" id="KKS86951.1"/>
    </source>
</evidence>
<evidence type="ECO:0000256" key="2">
    <source>
        <dbReference type="ARBA" id="ARBA00022679"/>
    </source>
</evidence>
<reference evidence="7 8" key="1">
    <citation type="journal article" date="2015" name="Nature">
        <title>rRNA introns, odd ribosomes, and small enigmatic genomes across a large radiation of phyla.</title>
        <authorList>
            <person name="Brown C.T."/>
            <person name="Hug L.A."/>
            <person name="Thomas B.C."/>
            <person name="Sharon I."/>
            <person name="Castelle C.J."/>
            <person name="Singh A."/>
            <person name="Wilkins M.J."/>
            <person name="Williams K.H."/>
            <person name="Banfield J.F."/>
        </authorList>
    </citation>
    <scope>NUCLEOTIDE SEQUENCE [LARGE SCALE GENOMIC DNA]</scope>
</reference>
<dbReference type="GO" id="GO:0071555">
    <property type="term" value="P:cell wall organization"/>
    <property type="evidence" value="ECO:0007669"/>
    <property type="project" value="UniProtKB-KW"/>
</dbReference>
<keyword evidence="5" id="KW-0012">Acyltransferase</keyword>
<organism evidence="7 8">
    <name type="scientific">Candidatus Gottesmanbacteria bacterium GW2011_GWB1_43_11</name>
    <dbReference type="NCBI Taxonomy" id="1618446"/>
    <lineage>
        <taxon>Bacteria</taxon>
        <taxon>Candidatus Gottesmaniibacteriota</taxon>
    </lineage>
</organism>
<dbReference type="Gene3D" id="3.40.630.30">
    <property type="match status" value="1"/>
</dbReference>
<dbReference type="InterPro" id="IPR050644">
    <property type="entry name" value="PG_Glycine_Bridge_Synth"/>
</dbReference>
<dbReference type="GO" id="GO:0009252">
    <property type="term" value="P:peptidoglycan biosynthetic process"/>
    <property type="evidence" value="ECO:0007669"/>
    <property type="project" value="UniProtKB-KW"/>
</dbReference>
<dbReference type="Pfam" id="PF02388">
    <property type="entry name" value="FemAB"/>
    <property type="match status" value="1"/>
</dbReference>
<keyword evidence="4" id="KW-0573">Peptidoglycan synthesis</keyword>
<comment type="similarity">
    <text evidence="1">Belongs to the FemABX family.</text>
</comment>
<keyword evidence="2" id="KW-0808">Transferase</keyword>
<proteinExistence type="inferred from homology"/>
<dbReference type="InterPro" id="IPR016181">
    <property type="entry name" value="Acyl_CoA_acyltransferase"/>
</dbReference>
<dbReference type="Proteomes" id="UP000034050">
    <property type="component" value="Unassembled WGS sequence"/>
</dbReference>
<evidence type="ECO:0000256" key="6">
    <source>
        <dbReference type="ARBA" id="ARBA00023316"/>
    </source>
</evidence>
<dbReference type="AlphaFoldDB" id="A0A0G1EV91"/>
<dbReference type="PROSITE" id="PS51191">
    <property type="entry name" value="FEMABX"/>
    <property type="match status" value="1"/>
</dbReference>
<evidence type="ECO:0000256" key="1">
    <source>
        <dbReference type="ARBA" id="ARBA00009943"/>
    </source>
</evidence>
<dbReference type="SUPFAM" id="SSF55729">
    <property type="entry name" value="Acyl-CoA N-acyltransferases (Nat)"/>
    <property type="match status" value="1"/>
</dbReference>
<dbReference type="EMBL" id="LCFD01000006">
    <property type="protein sequence ID" value="KKS86951.1"/>
    <property type="molecule type" value="Genomic_DNA"/>
</dbReference>
<evidence type="ECO:0000256" key="4">
    <source>
        <dbReference type="ARBA" id="ARBA00022984"/>
    </source>
</evidence>
<evidence type="ECO:0000313" key="8">
    <source>
        <dbReference type="Proteomes" id="UP000034050"/>
    </source>
</evidence>
<sequence>MINIRQSPLYAQFMRAIKWQVEEIDGVNIFIKKFPLLPAVAKIQRPDKLPDYNKLKHLMQKYGARSITIEPNIDCQLPTASAKGGSGPKAHRPLVEAFGRNCQLSPDPYIHTKTIHIDLTAPEIIIFNRFTEAKRRGVRRAQKNGVQVEISDNIDAFIKLKNRAAGFFLGFMTTRGFTKPLWNTFAPKYAKVLLAYIDNCHCEDPPTGGDEAISKAGKSEIAAAPIKSGPRNDNQQRSKEYIAGILLLWYGKTAYYWMAAASREGKKSFAPTLLVWKALKFAKKQGCTIFDFEGVFDERYPKQSSDWKGFSIFKSGFGGKPIFYPQPFLIK</sequence>
<dbReference type="STRING" id="1618446.UV61_C0006G0152"/>
<dbReference type="PANTHER" id="PTHR36174:SF1">
    <property type="entry name" value="LIPID II:GLYCINE GLYCYLTRANSFERASE"/>
    <property type="match status" value="1"/>
</dbReference>
<protein>
    <submittedName>
        <fullName evidence="7">FemAB family protein</fullName>
    </submittedName>
</protein>
<dbReference type="PANTHER" id="PTHR36174">
    <property type="entry name" value="LIPID II:GLYCINE GLYCYLTRANSFERASE"/>
    <property type="match status" value="1"/>
</dbReference>
<dbReference type="GO" id="GO:0016755">
    <property type="term" value="F:aminoacyltransferase activity"/>
    <property type="evidence" value="ECO:0007669"/>
    <property type="project" value="InterPro"/>
</dbReference>
<evidence type="ECO:0000256" key="5">
    <source>
        <dbReference type="ARBA" id="ARBA00023315"/>
    </source>
</evidence>